<dbReference type="Proteomes" id="UP000822688">
    <property type="component" value="Chromosome 10"/>
</dbReference>
<dbReference type="AlphaFoldDB" id="A0A8T0GJ52"/>
<gene>
    <name evidence="2" type="ORF">KC19_10G040900</name>
</gene>
<evidence type="ECO:0000256" key="1">
    <source>
        <dbReference type="SAM" id="MobiDB-lite"/>
    </source>
</evidence>
<protein>
    <submittedName>
        <fullName evidence="2">Uncharacterized protein</fullName>
    </submittedName>
</protein>
<evidence type="ECO:0000313" key="2">
    <source>
        <dbReference type="EMBL" id="KAG0558615.1"/>
    </source>
</evidence>
<name>A0A8T0GJ52_CERPU</name>
<evidence type="ECO:0000313" key="3">
    <source>
        <dbReference type="Proteomes" id="UP000822688"/>
    </source>
</evidence>
<proteinExistence type="predicted"/>
<sequence>MSSATEITGAGFGSSTGALLSVNPRLATSSLRGSSSCCSSGFSRSTAEKPKWANSCFRASSSEMILRELHVSASSSDTAADAFDSQKLRNADLSPPAMASSRSVDRFTRPSSVSRF</sequence>
<reference evidence="2" key="1">
    <citation type="submission" date="2020-06" db="EMBL/GenBank/DDBJ databases">
        <title>WGS assembly of Ceratodon purpureus strain R40.</title>
        <authorList>
            <person name="Carey S.B."/>
            <person name="Jenkins J."/>
            <person name="Shu S."/>
            <person name="Lovell J.T."/>
            <person name="Sreedasyam A."/>
            <person name="Maumus F."/>
            <person name="Tiley G.P."/>
            <person name="Fernandez-Pozo N."/>
            <person name="Barry K."/>
            <person name="Chen C."/>
            <person name="Wang M."/>
            <person name="Lipzen A."/>
            <person name="Daum C."/>
            <person name="Saski C.A."/>
            <person name="Payton A.C."/>
            <person name="Mcbreen J.C."/>
            <person name="Conrad R.E."/>
            <person name="Kollar L.M."/>
            <person name="Olsson S."/>
            <person name="Huttunen S."/>
            <person name="Landis J.B."/>
            <person name="Wickett N.J."/>
            <person name="Johnson M.G."/>
            <person name="Rensing S.A."/>
            <person name="Grimwood J."/>
            <person name="Schmutz J."/>
            <person name="Mcdaniel S.F."/>
        </authorList>
    </citation>
    <scope>NUCLEOTIDE SEQUENCE</scope>
    <source>
        <strain evidence="2">R40</strain>
    </source>
</reference>
<accession>A0A8T0GJ52</accession>
<feature type="region of interest" description="Disordered" evidence="1">
    <location>
        <begin position="29"/>
        <end position="49"/>
    </location>
</feature>
<feature type="region of interest" description="Disordered" evidence="1">
    <location>
        <begin position="84"/>
        <end position="116"/>
    </location>
</feature>
<organism evidence="2 3">
    <name type="scientific">Ceratodon purpureus</name>
    <name type="common">Fire moss</name>
    <name type="synonym">Dicranum purpureum</name>
    <dbReference type="NCBI Taxonomy" id="3225"/>
    <lineage>
        <taxon>Eukaryota</taxon>
        <taxon>Viridiplantae</taxon>
        <taxon>Streptophyta</taxon>
        <taxon>Embryophyta</taxon>
        <taxon>Bryophyta</taxon>
        <taxon>Bryophytina</taxon>
        <taxon>Bryopsida</taxon>
        <taxon>Dicranidae</taxon>
        <taxon>Pseudoditrichales</taxon>
        <taxon>Ditrichaceae</taxon>
        <taxon>Ceratodon</taxon>
    </lineage>
</organism>
<feature type="compositionally biased region" description="Low complexity" evidence="1">
    <location>
        <begin position="29"/>
        <end position="45"/>
    </location>
</feature>
<keyword evidence="3" id="KW-1185">Reference proteome</keyword>
<comment type="caution">
    <text evidence="2">The sequence shown here is derived from an EMBL/GenBank/DDBJ whole genome shotgun (WGS) entry which is preliminary data.</text>
</comment>
<dbReference type="EMBL" id="CM026431">
    <property type="protein sequence ID" value="KAG0558615.1"/>
    <property type="molecule type" value="Genomic_DNA"/>
</dbReference>